<dbReference type="PANTHER" id="PTHR45825">
    <property type="entry name" value="GRANULE-BOUND STARCH SYNTHASE 1, CHLOROPLASTIC/AMYLOPLASTIC"/>
    <property type="match status" value="1"/>
</dbReference>
<dbReference type="Pfam" id="PF00534">
    <property type="entry name" value="Glycos_transf_1"/>
    <property type="match status" value="1"/>
</dbReference>
<feature type="domain" description="Glycosyl transferase family 1" evidence="9">
    <location>
        <begin position="295"/>
        <end position="453"/>
    </location>
</feature>
<dbReference type="InterPro" id="IPR001296">
    <property type="entry name" value="Glyco_trans_1"/>
</dbReference>
<dbReference type="EC" id="2.4.1.21" evidence="8"/>
<dbReference type="Gene3D" id="3.40.50.2000">
    <property type="entry name" value="Glycogen Phosphorylase B"/>
    <property type="match status" value="2"/>
</dbReference>
<comment type="function">
    <text evidence="2 8">Synthesizes alpha-1,4-glucan chains using ADP-glucose.</text>
</comment>
<evidence type="ECO:0000256" key="5">
    <source>
        <dbReference type="ARBA" id="ARBA00022676"/>
    </source>
</evidence>
<dbReference type="NCBIfam" id="NF001899">
    <property type="entry name" value="PRK00654.1-2"/>
    <property type="match status" value="1"/>
</dbReference>
<evidence type="ECO:0000256" key="8">
    <source>
        <dbReference type="HAMAP-Rule" id="MF_00484"/>
    </source>
</evidence>
<dbReference type="HAMAP" id="MF_00484">
    <property type="entry name" value="Glycogen_synth"/>
    <property type="match status" value="1"/>
</dbReference>
<dbReference type="PANTHER" id="PTHR45825:SF11">
    <property type="entry name" value="ALPHA AMYLASE DOMAIN-CONTAINING PROTEIN"/>
    <property type="match status" value="1"/>
</dbReference>
<dbReference type="NCBIfam" id="TIGR02095">
    <property type="entry name" value="glgA"/>
    <property type="match status" value="1"/>
</dbReference>
<dbReference type="CDD" id="cd03791">
    <property type="entry name" value="GT5_Glycogen_synthase_DULL1-like"/>
    <property type="match status" value="1"/>
</dbReference>
<dbReference type="AlphaFoldDB" id="A0A0G4K533"/>
<comment type="pathway">
    <text evidence="3 8">Glycan biosynthesis; glycogen biosynthesis.</text>
</comment>
<reference evidence="12" key="1">
    <citation type="submission" date="2015-04" db="EMBL/GenBank/DDBJ databases">
        <authorList>
            <person name="Mushtaq Mamoona"/>
        </authorList>
    </citation>
    <scope>NUCLEOTIDE SEQUENCE [LARGE SCALE GENOMIC DNA]</scope>
    <source>
        <strain evidence="12">AN4859/03</strain>
    </source>
</reference>
<comment type="catalytic activity">
    <reaction evidence="1 8">
        <text>[(1-&gt;4)-alpha-D-glucosyl](n) + ADP-alpha-D-glucose = [(1-&gt;4)-alpha-D-glucosyl](n+1) + ADP + H(+)</text>
        <dbReference type="Rhea" id="RHEA:18189"/>
        <dbReference type="Rhea" id="RHEA-COMP:9584"/>
        <dbReference type="Rhea" id="RHEA-COMP:9587"/>
        <dbReference type="ChEBI" id="CHEBI:15378"/>
        <dbReference type="ChEBI" id="CHEBI:15444"/>
        <dbReference type="ChEBI" id="CHEBI:57498"/>
        <dbReference type="ChEBI" id="CHEBI:456216"/>
        <dbReference type="EC" id="2.4.1.21"/>
    </reaction>
</comment>
<evidence type="ECO:0000259" key="10">
    <source>
        <dbReference type="Pfam" id="PF08323"/>
    </source>
</evidence>
<dbReference type="OrthoDB" id="9808590at2"/>
<dbReference type="GO" id="GO:0004373">
    <property type="term" value="F:alpha-1,4-glucan glucosyltransferase (UDP-glucose donor) activity"/>
    <property type="evidence" value="ECO:0007669"/>
    <property type="project" value="InterPro"/>
</dbReference>
<accession>A0A0G4K533</accession>
<dbReference type="InterPro" id="IPR013534">
    <property type="entry name" value="Starch_synth_cat_dom"/>
</dbReference>
<dbReference type="RefSeq" id="WP_048593893.1">
    <property type="nucleotide sequence ID" value="NZ_CVLB01000001.1"/>
</dbReference>
<keyword evidence="5 8" id="KW-0328">Glycosyltransferase</keyword>
<evidence type="ECO:0000313" key="11">
    <source>
        <dbReference type="EMBL" id="CRF32437.1"/>
    </source>
</evidence>
<evidence type="ECO:0000313" key="12">
    <source>
        <dbReference type="Proteomes" id="UP000043763"/>
    </source>
</evidence>
<dbReference type="GO" id="GO:0005978">
    <property type="term" value="P:glycogen biosynthetic process"/>
    <property type="evidence" value="ECO:0007669"/>
    <property type="project" value="UniProtKB-UniRule"/>
</dbReference>
<dbReference type="Pfam" id="PF08323">
    <property type="entry name" value="Glyco_transf_5"/>
    <property type="match status" value="1"/>
</dbReference>
<dbReference type="InterPro" id="IPR011835">
    <property type="entry name" value="GS/SS"/>
</dbReference>
<gene>
    <name evidence="11" type="primary">glgA1</name>
    <name evidence="8" type="synonym">glgA</name>
    <name evidence="11" type="ORF">BRSU_0798</name>
</gene>
<comment type="similarity">
    <text evidence="4 8">Belongs to the glycosyltransferase 1 family. Bacterial/plant glycogen synthase subfamily.</text>
</comment>
<dbReference type="EMBL" id="CVLB01000001">
    <property type="protein sequence ID" value="CRF32437.1"/>
    <property type="molecule type" value="Genomic_DNA"/>
</dbReference>
<evidence type="ECO:0000256" key="2">
    <source>
        <dbReference type="ARBA" id="ARBA00002764"/>
    </source>
</evidence>
<evidence type="ECO:0000259" key="9">
    <source>
        <dbReference type="Pfam" id="PF00534"/>
    </source>
</evidence>
<evidence type="ECO:0000256" key="3">
    <source>
        <dbReference type="ARBA" id="ARBA00004964"/>
    </source>
</evidence>
<proteinExistence type="inferred from homology"/>
<keyword evidence="12" id="KW-1185">Reference proteome</keyword>
<keyword evidence="6 8" id="KW-0808">Transferase</keyword>
<protein>
    <recommendedName>
        <fullName evidence="8">Glycogen synthase</fullName>
        <ecNumber evidence="8">2.4.1.21</ecNumber>
    </recommendedName>
    <alternativeName>
        <fullName evidence="8">Starch [bacterial glycogen] synthase</fullName>
    </alternativeName>
</protein>
<evidence type="ECO:0000256" key="6">
    <source>
        <dbReference type="ARBA" id="ARBA00022679"/>
    </source>
</evidence>
<feature type="binding site" evidence="8">
    <location>
        <position position="18"/>
    </location>
    <ligand>
        <name>ADP-alpha-D-glucose</name>
        <dbReference type="ChEBI" id="CHEBI:57498"/>
    </ligand>
</feature>
<dbReference type="UniPathway" id="UPA00164"/>
<organism evidence="11 12">
    <name type="scientific">Brachyspira suanatina</name>
    <dbReference type="NCBI Taxonomy" id="381802"/>
    <lineage>
        <taxon>Bacteria</taxon>
        <taxon>Pseudomonadati</taxon>
        <taxon>Spirochaetota</taxon>
        <taxon>Spirochaetia</taxon>
        <taxon>Brachyspirales</taxon>
        <taxon>Brachyspiraceae</taxon>
        <taxon>Brachyspira</taxon>
    </lineage>
</organism>
<keyword evidence="7 8" id="KW-0320">Glycogen biosynthesis</keyword>
<sequence length="497" mass="56348">MSKMKVMIASSEATPFIKTGGLADVVGALPIYLKKLDVEACVVLPKYRDINFQDCYLENVLPTMGVWMGNGEEWCSVFKTVKDGIDFYFIEHHNFFSREGLYHDASFNDYQDNAWRFGFFSRATLQLCKDLQLNVDVVHANDWQTAAIPAYIKTWHWNDPIGHAASMLTIHNANYQGIYNATTTYDYLGLGWNNFSPDTFEDHGNINFLKGGIFFSDVVTTVSPTYAREIASPYGGHGMAPYLQNKTTSFFGILNGIDEEVWSPEKDKFIPENYSVDKMEGKKVCKRELQKRFLLEEEDDVVLIGAIGRFVDQKGYHFIASIIDSLVNNMKVQFCILGTGDKSLEGFFGDIPKRYPGRVGSYIGYSNELSHLIEAGCDLFVMPSLFEPCGLNQMYSLRYGTLPIVHATGGLEDTVENYNEQTGEGTGFKFYDSTPSALYNTIGWAVSVYYDHRDRFTAMQKRAMKIDNSWEKSAKEYVKAYELAILNKNNYDKNCGL</sequence>
<dbReference type="GO" id="GO:0009011">
    <property type="term" value="F:alpha-1,4-glucan glucosyltransferase (ADP-glucose donor) activity"/>
    <property type="evidence" value="ECO:0007669"/>
    <property type="project" value="UniProtKB-UniRule"/>
</dbReference>
<name>A0A0G4K533_9SPIR</name>
<evidence type="ECO:0000256" key="1">
    <source>
        <dbReference type="ARBA" id="ARBA00001478"/>
    </source>
</evidence>
<feature type="domain" description="Starch synthase catalytic" evidence="10">
    <location>
        <begin position="5"/>
        <end position="244"/>
    </location>
</feature>
<evidence type="ECO:0000256" key="7">
    <source>
        <dbReference type="ARBA" id="ARBA00023056"/>
    </source>
</evidence>
<dbReference type="SUPFAM" id="SSF53756">
    <property type="entry name" value="UDP-Glycosyltransferase/glycogen phosphorylase"/>
    <property type="match status" value="1"/>
</dbReference>
<dbReference type="GO" id="GO:0005829">
    <property type="term" value="C:cytosol"/>
    <property type="evidence" value="ECO:0007669"/>
    <property type="project" value="TreeGrafter"/>
</dbReference>
<evidence type="ECO:0000256" key="4">
    <source>
        <dbReference type="ARBA" id="ARBA00010281"/>
    </source>
</evidence>
<dbReference type="Proteomes" id="UP000043763">
    <property type="component" value="Unassembled WGS sequence"/>
</dbReference>